<dbReference type="AlphaFoldDB" id="A0A8U0IJ18"/>
<evidence type="ECO:0000313" key="2">
    <source>
        <dbReference type="Proteomes" id="UP000830434"/>
    </source>
</evidence>
<sequence length="114" mass="12513">MTDWERVKQELREAGYSGFKFESGETPVPGLSGEWVEGEIAREGGLKRENQPLSMRILDTLSFSGGALNADPKYAPESIRKIATQHGLEVVIISVTTDMARVALCEPSERNTSS</sequence>
<proteinExistence type="predicted"/>
<gene>
    <name evidence="1" type="ORF">M0R88_03100</name>
</gene>
<name>A0A8U0IJ18_9EURY</name>
<accession>A0A8U0IJ18</accession>
<dbReference type="RefSeq" id="WP_248655503.1">
    <property type="nucleotide sequence ID" value="NZ_CP096658.1"/>
</dbReference>
<protein>
    <submittedName>
        <fullName evidence="1">Uncharacterized protein</fullName>
    </submittedName>
</protein>
<organism evidence="1 2">
    <name type="scientific">Halorussus gelatinilyticus</name>
    <dbReference type="NCBI Taxonomy" id="2937524"/>
    <lineage>
        <taxon>Archaea</taxon>
        <taxon>Methanobacteriati</taxon>
        <taxon>Methanobacteriota</taxon>
        <taxon>Stenosarchaea group</taxon>
        <taxon>Halobacteria</taxon>
        <taxon>Halobacteriales</taxon>
        <taxon>Haladaptataceae</taxon>
        <taxon>Halorussus</taxon>
    </lineage>
</organism>
<keyword evidence="2" id="KW-1185">Reference proteome</keyword>
<reference evidence="1" key="1">
    <citation type="submission" date="2022-04" db="EMBL/GenBank/DDBJ databases">
        <title>Diverse halophilic archaea isolated from saline environments.</title>
        <authorList>
            <person name="Cui H.-L."/>
        </authorList>
    </citation>
    <scope>NUCLEOTIDE SEQUENCE</scope>
    <source>
        <strain evidence="1">XZYJT40</strain>
    </source>
</reference>
<dbReference type="GeneID" id="72188809"/>
<evidence type="ECO:0000313" key="1">
    <source>
        <dbReference type="EMBL" id="UPW01097.1"/>
    </source>
</evidence>
<dbReference type="EMBL" id="CP096658">
    <property type="protein sequence ID" value="UPW01097.1"/>
    <property type="molecule type" value="Genomic_DNA"/>
</dbReference>
<dbReference type="KEGG" id="haxz:M0R88_03100"/>
<dbReference type="Proteomes" id="UP000830434">
    <property type="component" value="Chromosome"/>
</dbReference>